<name>A0A6J5XMW4_PRUAR</name>
<organism evidence="1 2">
    <name type="scientific">Prunus armeniaca</name>
    <name type="common">Apricot</name>
    <name type="synonym">Armeniaca vulgaris</name>
    <dbReference type="NCBI Taxonomy" id="36596"/>
    <lineage>
        <taxon>Eukaryota</taxon>
        <taxon>Viridiplantae</taxon>
        <taxon>Streptophyta</taxon>
        <taxon>Embryophyta</taxon>
        <taxon>Tracheophyta</taxon>
        <taxon>Spermatophyta</taxon>
        <taxon>Magnoliopsida</taxon>
        <taxon>eudicotyledons</taxon>
        <taxon>Gunneridae</taxon>
        <taxon>Pentapetalae</taxon>
        <taxon>rosids</taxon>
        <taxon>fabids</taxon>
        <taxon>Rosales</taxon>
        <taxon>Rosaceae</taxon>
        <taxon>Amygdaloideae</taxon>
        <taxon>Amygdaleae</taxon>
        <taxon>Prunus</taxon>
    </lineage>
</organism>
<dbReference type="Proteomes" id="UP000507245">
    <property type="component" value="Unassembled WGS sequence"/>
</dbReference>
<keyword evidence="2" id="KW-1185">Reference proteome</keyword>
<sequence length="373" mass="43005">MALQDENDPCFVHECITIVLREAQDYRAKLTTNLCLVGLDNVNREYLVTRENLNRIAEGILTDYFDDIKGLQDENNPRFIDEIITIFLRVAEDYRADHSQEIWSLGMELSKRECILVMYNAIGSCISNSMDREGSASGSGSAPPTLDLNVLLKKTRYLSLRLSVIESRGITRGYLQPHEIIVGDGRDVEFKKAWLLNRPEEDNPTAPTYREQFDSLVNEMPRTWSWIILSTSQLLLLLNNSVLYRVFICLNTEETSSWKNDFRQMIQRNVEVRDTVLGVDYFSDVYNSKGPQYYEENALGAFLYSADAILDVNGYIRKAFTQYTKDEEKGEKLMTVEQIFDVLISFFPHMLIDVYDFLVKKGILVEIAIWGKD</sequence>
<accession>A0A6J5XMW4</accession>
<protein>
    <submittedName>
        <fullName evidence="1">Uncharacterized protein</fullName>
    </submittedName>
</protein>
<dbReference type="Gene3D" id="1.20.120.160">
    <property type="entry name" value="HPT domain"/>
    <property type="match status" value="1"/>
</dbReference>
<dbReference type="InterPro" id="IPR036641">
    <property type="entry name" value="HPT_dom_sf"/>
</dbReference>
<proteinExistence type="predicted"/>
<evidence type="ECO:0000313" key="1">
    <source>
        <dbReference type="EMBL" id="CAB4313412.1"/>
    </source>
</evidence>
<dbReference type="OrthoDB" id="1174401at2759"/>
<reference evidence="2" key="1">
    <citation type="journal article" date="2020" name="Genome Biol.">
        <title>Gamete binning: chromosome-level and haplotype-resolved genome assembly enabled by high-throughput single-cell sequencing of gamete genomes.</title>
        <authorList>
            <person name="Campoy J.A."/>
            <person name="Sun H."/>
            <person name="Goel M."/>
            <person name="Jiao W.-B."/>
            <person name="Folz-Donahue K."/>
            <person name="Wang N."/>
            <person name="Rubio M."/>
            <person name="Liu C."/>
            <person name="Kukat C."/>
            <person name="Ruiz D."/>
            <person name="Huettel B."/>
            <person name="Schneeberger K."/>
        </authorList>
    </citation>
    <scope>NUCLEOTIDE SEQUENCE [LARGE SCALE GENOMIC DNA]</scope>
    <source>
        <strain evidence="2">cv. Rojo Pasion</strain>
    </source>
</reference>
<gene>
    <name evidence="1" type="ORF">ORAREDHAP_LOCUS36344</name>
</gene>
<dbReference type="EMBL" id="CAEKKB010000006">
    <property type="protein sequence ID" value="CAB4313412.1"/>
    <property type="molecule type" value="Genomic_DNA"/>
</dbReference>
<dbReference type="AlphaFoldDB" id="A0A6J5XMW4"/>
<dbReference type="GO" id="GO:0000160">
    <property type="term" value="P:phosphorelay signal transduction system"/>
    <property type="evidence" value="ECO:0007669"/>
    <property type="project" value="InterPro"/>
</dbReference>
<evidence type="ECO:0000313" key="2">
    <source>
        <dbReference type="Proteomes" id="UP000507245"/>
    </source>
</evidence>